<organism evidence="1">
    <name type="scientific">Uncultured archaeon GZfos26G2</name>
    <dbReference type="NCBI Taxonomy" id="3386331"/>
    <lineage>
        <taxon>Archaea</taxon>
        <taxon>Methanobacteriati</taxon>
        <taxon>Methanobacteriota</taxon>
        <taxon>Stenosarchaea group</taxon>
        <taxon>Methanomicrobia</taxon>
        <taxon>Candidatus Methanophagales</taxon>
        <taxon>Candidatus Methanophagaceae</taxon>
        <taxon>Candidatus Methanophaga</taxon>
    </lineage>
</organism>
<dbReference type="AlphaFoldDB" id="Q649V5"/>
<sequence>MIIMTKENITILSLLFIIVLCFVFLCGCIEQTEKETALIDGKAEEWRNIPIFIPEDVEDIDIFENVTLTENGVQKVIKSYHYDVKAIKMMGNPDDLYISIELADPLDDYFKRNRVNKAPGGAIGTIYIDIDNNKSTGGEEFFTNLAGFDKKLTVLTKTSLSGDYSVMYWLETYDAEENRFDFFNMFEKEFNTDPDYIGVSENFIVIRVPSNEIGISKGQTIRVIFSEQGAKGSCDESFSEEIIKKSWGGWTK</sequence>
<proteinExistence type="predicted"/>
<reference evidence="1" key="2">
    <citation type="submission" date="2004-08" db="EMBL/GenBank/DDBJ databases">
        <authorList>
            <person name="Putnam N."/>
            <person name="Detter J.C."/>
            <person name="Richardson P.M."/>
            <person name="Rokhsar D."/>
        </authorList>
    </citation>
    <scope>NUCLEOTIDE SEQUENCE</scope>
</reference>
<dbReference type="PROSITE" id="PS51257">
    <property type="entry name" value="PROKAR_LIPOPROTEIN"/>
    <property type="match status" value="1"/>
</dbReference>
<name>Q649V5_UNCAG</name>
<evidence type="ECO:0000313" key="1">
    <source>
        <dbReference type="EMBL" id="AAU83822.1"/>
    </source>
</evidence>
<protein>
    <submittedName>
        <fullName evidence="1">Uncharacterized protein</fullName>
    </submittedName>
</protein>
<reference evidence="1" key="1">
    <citation type="journal article" date="2004" name="Science">
        <title>Reverse methanogenesis: testing the hypothesis with environmental genomics.</title>
        <authorList>
            <person name="Hallam S.J."/>
            <person name="Putnam N."/>
            <person name="Preston C.M."/>
            <person name="Detter J.C."/>
            <person name="Rokhsar D."/>
            <person name="Richardson P.M."/>
            <person name="DeLong E.F."/>
        </authorList>
    </citation>
    <scope>NUCLEOTIDE SEQUENCE</scope>
</reference>
<accession>Q649V5</accession>
<gene>
    <name evidence="1" type="ORF">GZ34A6_33</name>
</gene>
<dbReference type="EMBL" id="AY714859">
    <property type="protein sequence ID" value="AAU83822.1"/>
    <property type="molecule type" value="Genomic_DNA"/>
</dbReference>